<gene>
    <name evidence="3" type="ORF">GCM10025772_01640</name>
</gene>
<sequence>MEFWLKKAVAATILPVPLACLLVIAGWLLWRFGLPRTGQGVLLLGPLLLVLLAFSPISQKLAGSLERRYPVWQPDGEVAYVLVLGNAHHSDPNRTALQQLSNVAMARLMEGIRIWRANPDAVLVVSGYGGFDPISHAEMQRRAAISLGVPDGKILILPQARDTAEEARLTASEIGAAPAVLVTSATHMPRAMRSYQLAGLSPRPAPTDFIAVPTHPWRLSARNLWVSERALHEYQGLLWLALRH</sequence>
<comment type="caution">
    <text evidence="3">The sequence shown here is derived from an EMBL/GenBank/DDBJ whole genome shotgun (WGS) entry which is preliminary data.</text>
</comment>
<reference evidence="4" key="1">
    <citation type="journal article" date="2019" name="Int. J. Syst. Evol. Microbiol.">
        <title>The Global Catalogue of Microorganisms (GCM) 10K type strain sequencing project: providing services to taxonomists for standard genome sequencing and annotation.</title>
        <authorList>
            <consortium name="The Broad Institute Genomics Platform"/>
            <consortium name="The Broad Institute Genome Sequencing Center for Infectious Disease"/>
            <person name="Wu L."/>
            <person name="Ma J."/>
        </authorList>
    </citation>
    <scope>NUCLEOTIDE SEQUENCE [LARGE SCALE GENOMIC DNA]</scope>
    <source>
        <strain evidence="4">JCM 18720</strain>
    </source>
</reference>
<keyword evidence="1" id="KW-0472">Membrane</keyword>
<organism evidence="3 4">
    <name type="scientific">Ferrimonas gelatinilytica</name>
    <dbReference type="NCBI Taxonomy" id="1255257"/>
    <lineage>
        <taxon>Bacteria</taxon>
        <taxon>Pseudomonadati</taxon>
        <taxon>Pseudomonadota</taxon>
        <taxon>Gammaproteobacteria</taxon>
        <taxon>Alteromonadales</taxon>
        <taxon>Ferrimonadaceae</taxon>
        <taxon>Ferrimonas</taxon>
    </lineage>
</organism>
<feature type="transmembrane region" description="Helical" evidence="1">
    <location>
        <begin position="9"/>
        <end position="29"/>
    </location>
</feature>
<evidence type="ECO:0000313" key="4">
    <source>
        <dbReference type="Proteomes" id="UP001501600"/>
    </source>
</evidence>
<proteinExistence type="predicted"/>
<feature type="transmembrane region" description="Helical" evidence="1">
    <location>
        <begin position="41"/>
        <end position="58"/>
    </location>
</feature>
<dbReference type="PANTHER" id="PTHR30336">
    <property type="entry name" value="INNER MEMBRANE PROTEIN, PROBABLE PERMEASE"/>
    <property type="match status" value="1"/>
</dbReference>
<protein>
    <submittedName>
        <fullName evidence="3">YdcF family protein</fullName>
    </submittedName>
</protein>
<evidence type="ECO:0000313" key="3">
    <source>
        <dbReference type="EMBL" id="GAA5186323.1"/>
    </source>
</evidence>
<accession>A0ABP9RUK5</accession>
<dbReference type="PANTHER" id="PTHR30336:SF4">
    <property type="entry name" value="ENVELOPE BIOGENESIS FACTOR ELYC"/>
    <property type="match status" value="1"/>
</dbReference>
<dbReference type="Gene3D" id="3.40.50.620">
    <property type="entry name" value="HUPs"/>
    <property type="match status" value="1"/>
</dbReference>
<evidence type="ECO:0000259" key="2">
    <source>
        <dbReference type="Pfam" id="PF02698"/>
    </source>
</evidence>
<dbReference type="RefSeq" id="WP_345315132.1">
    <property type="nucleotide sequence ID" value="NZ_BAABLF010000001.1"/>
</dbReference>
<name>A0ABP9RUK5_9GAMM</name>
<feature type="domain" description="DUF218" evidence="2">
    <location>
        <begin position="80"/>
        <end position="236"/>
    </location>
</feature>
<dbReference type="CDD" id="cd06259">
    <property type="entry name" value="YdcF-like"/>
    <property type="match status" value="1"/>
</dbReference>
<evidence type="ECO:0000256" key="1">
    <source>
        <dbReference type="SAM" id="Phobius"/>
    </source>
</evidence>
<keyword evidence="1" id="KW-1133">Transmembrane helix</keyword>
<dbReference type="InterPro" id="IPR003848">
    <property type="entry name" value="DUF218"/>
</dbReference>
<dbReference type="Proteomes" id="UP001501600">
    <property type="component" value="Unassembled WGS sequence"/>
</dbReference>
<keyword evidence="4" id="KW-1185">Reference proteome</keyword>
<dbReference type="EMBL" id="BAABLF010000001">
    <property type="protein sequence ID" value="GAA5186323.1"/>
    <property type="molecule type" value="Genomic_DNA"/>
</dbReference>
<dbReference type="InterPro" id="IPR051599">
    <property type="entry name" value="Cell_Envelope_Assoc"/>
</dbReference>
<dbReference type="InterPro" id="IPR014729">
    <property type="entry name" value="Rossmann-like_a/b/a_fold"/>
</dbReference>
<dbReference type="Pfam" id="PF02698">
    <property type="entry name" value="DUF218"/>
    <property type="match status" value="1"/>
</dbReference>
<keyword evidence="1" id="KW-0812">Transmembrane</keyword>